<accession>A0ABD0M9I6</accession>
<gene>
    <name evidence="1" type="ORF">BaRGS_00001021</name>
</gene>
<evidence type="ECO:0000313" key="2">
    <source>
        <dbReference type="Proteomes" id="UP001519460"/>
    </source>
</evidence>
<dbReference type="Proteomes" id="UP001519460">
    <property type="component" value="Unassembled WGS sequence"/>
</dbReference>
<evidence type="ECO:0000313" key="1">
    <source>
        <dbReference type="EMBL" id="KAK7508056.1"/>
    </source>
</evidence>
<protein>
    <submittedName>
        <fullName evidence="1">Uncharacterized protein</fullName>
    </submittedName>
</protein>
<proteinExistence type="predicted"/>
<dbReference type="AlphaFoldDB" id="A0ABD0M9I6"/>
<reference evidence="1 2" key="1">
    <citation type="journal article" date="2023" name="Sci. Data">
        <title>Genome assembly of the Korean intertidal mud-creeper Batillaria attramentaria.</title>
        <authorList>
            <person name="Patra A.K."/>
            <person name="Ho P.T."/>
            <person name="Jun S."/>
            <person name="Lee S.J."/>
            <person name="Kim Y."/>
            <person name="Won Y.J."/>
        </authorList>
    </citation>
    <scope>NUCLEOTIDE SEQUENCE [LARGE SCALE GENOMIC DNA]</scope>
    <source>
        <strain evidence="1">Wonlab-2016</strain>
    </source>
</reference>
<comment type="caution">
    <text evidence="1">The sequence shown here is derived from an EMBL/GenBank/DDBJ whole genome shotgun (WGS) entry which is preliminary data.</text>
</comment>
<name>A0ABD0M9I6_9CAEN</name>
<dbReference type="EMBL" id="JACVVK020000003">
    <property type="protein sequence ID" value="KAK7508056.1"/>
    <property type="molecule type" value="Genomic_DNA"/>
</dbReference>
<sequence>MQRACSLLSTVQHRTLPLETAILCSPTLHLGRSAKIPGGPERGRVGSVATGNGVDVANTYRSESARRAFPFLLWAENSKSCEASYTQRIPPGQHQQTKGENAWRRREGRQFDSICKPAPQTKQNYKTKQGRMMVRKARRRTSNMGEAQSQAELVRYTQNGCFQEFDCKSLSGSITGNMHVHWQAQHSPIQKNNSIDTSNRRVQLQERKLLEWEQLSAFSSSPHCTQKVFKKKRRETTKE</sequence>
<keyword evidence="2" id="KW-1185">Reference proteome</keyword>
<organism evidence="1 2">
    <name type="scientific">Batillaria attramentaria</name>
    <dbReference type="NCBI Taxonomy" id="370345"/>
    <lineage>
        <taxon>Eukaryota</taxon>
        <taxon>Metazoa</taxon>
        <taxon>Spiralia</taxon>
        <taxon>Lophotrochozoa</taxon>
        <taxon>Mollusca</taxon>
        <taxon>Gastropoda</taxon>
        <taxon>Caenogastropoda</taxon>
        <taxon>Sorbeoconcha</taxon>
        <taxon>Cerithioidea</taxon>
        <taxon>Batillariidae</taxon>
        <taxon>Batillaria</taxon>
    </lineage>
</organism>